<dbReference type="RefSeq" id="WP_089097558.1">
    <property type="nucleotide sequence ID" value="NZ_NDYL01000002.1"/>
</dbReference>
<dbReference type="Proteomes" id="UP000198394">
    <property type="component" value="Unassembled WGS sequence"/>
</dbReference>
<evidence type="ECO:0000313" key="1">
    <source>
        <dbReference type="EMBL" id="OXB91644.1"/>
    </source>
</evidence>
<comment type="caution">
    <text evidence="1">The sequence shown here is derived from an EMBL/GenBank/DDBJ whole genome shotgun (WGS) entry which is preliminary data.</text>
</comment>
<name>A0A226QI33_9BACL</name>
<reference evidence="1 2" key="1">
    <citation type="submission" date="2017-04" db="EMBL/GenBank/DDBJ databases">
        <title>The genome sequence of Parageobacillus galactosidasius DSM 18751.</title>
        <authorList>
            <person name="Ramaloko W.T."/>
            <person name="Koen N."/>
            <person name="Polliack S."/>
            <person name="Aliyu H."/>
            <person name="Lebre P."/>
            <person name="Mohr T."/>
            <person name="Oswald F."/>
            <person name="Zwick M."/>
            <person name="Neumann A."/>
            <person name="Syldatk C."/>
            <person name="Cowan D."/>
            <person name="De Maayer P."/>
        </authorList>
    </citation>
    <scope>NUCLEOTIDE SEQUENCE [LARGE SCALE GENOMIC DNA]</scope>
    <source>
        <strain evidence="1 2">DSM 18751</strain>
    </source>
</reference>
<accession>A0A226QI33</accession>
<dbReference type="EMBL" id="NDYL01000002">
    <property type="protein sequence ID" value="OXB91644.1"/>
    <property type="molecule type" value="Genomic_DNA"/>
</dbReference>
<dbReference type="AlphaFoldDB" id="A0A226QI33"/>
<proteinExistence type="predicted"/>
<sequence>MENVNVKSDLKTALAFAKFFYPDVLEVEGCLILKDKFSREIFELWKEDCQNDKVCIEKMMNLYQVRDFFHINVDEKEDIEEQIKVLGNVLKVFWTLSLKDRFPERNIVVEVFEEDDGELFITVYEKK</sequence>
<protein>
    <submittedName>
        <fullName evidence="1">Uncharacterized protein</fullName>
    </submittedName>
</protein>
<organism evidence="1 2">
    <name type="scientific">Parageobacillus galactosidasius</name>
    <dbReference type="NCBI Taxonomy" id="883812"/>
    <lineage>
        <taxon>Bacteria</taxon>
        <taxon>Bacillati</taxon>
        <taxon>Bacillota</taxon>
        <taxon>Bacilli</taxon>
        <taxon>Bacillales</taxon>
        <taxon>Anoxybacillaceae</taxon>
        <taxon>Parageobacillus</taxon>
    </lineage>
</organism>
<gene>
    <name evidence="1" type="ORF">B9L23_09875</name>
</gene>
<keyword evidence="2" id="KW-1185">Reference proteome</keyword>
<evidence type="ECO:0000313" key="2">
    <source>
        <dbReference type="Proteomes" id="UP000198394"/>
    </source>
</evidence>